<reference evidence="1" key="1">
    <citation type="submission" date="2016-11" db="EMBL/GenBank/DDBJ databases">
        <title>The genome sequence of Colletotrichum cuscutae.</title>
        <authorList>
            <person name="Baroncelli R."/>
        </authorList>
    </citation>
    <scope>NUCLEOTIDE SEQUENCE</scope>
    <source>
        <strain evidence="1">IMI 304802</strain>
    </source>
</reference>
<gene>
    <name evidence="1" type="ORF">CCUS01_06084</name>
</gene>
<sequence>MNQMEQLQANGVDKYADMVTFFEKKGIEASFYAPSARFMVQQTEEPDVAIWLIDASQQDSWTASLGELRTPYHSDSIDFDPLVHPAD</sequence>
<dbReference type="EMBL" id="MPDP01000201">
    <property type="protein sequence ID" value="KAK1471600.1"/>
    <property type="molecule type" value="Genomic_DNA"/>
</dbReference>
<proteinExistence type="predicted"/>
<organism evidence="1 2">
    <name type="scientific">Colletotrichum cuscutae</name>
    <dbReference type="NCBI Taxonomy" id="1209917"/>
    <lineage>
        <taxon>Eukaryota</taxon>
        <taxon>Fungi</taxon>
        <taxon>Dikarya</taxon>
        <taxon>Ascomycota</taxon>
        <taxon>Pezizomycotina</taxon>
        <taxon>Sordariomycetes</taxon>
        <taxon>Hypocreomycetidae</taxon>
        <taxon>Glomerellales</taxon>
        <taxon>Glomerellaceae</taxon>
        <taxon>Colletotrichum</taxon>
        <taxon>Colletotrichum acutatum species complex</taxon>
    </lineage>
</organism>
<dbReference type="AlphaFoldDB" id="A0AAI9V605"/>
<protein>
    <submittedName>
        <fullName evidence="1">Uncharacterized protein</fullName>
    </submittedName>
</protein>
<comment type="caution">
    <text evidence="1">The sequence shown here is derived from an EMBL/GenBank/DDBJ whole genome shotgun (WGS) entry which is preliminary data.</text>
</comment>
<accession>A0AAI9V605</accession>
<dbReference type="Proteomes" id="UP001239213">
    <property type="component" value="Unassembled WGS sequence"/>
</dbReference>
<evidence type="ECO:0000313" key="2">
    <source>
        <dbReference type="Proteomes" id="UP001239213"/>
    </source>
</evidence>
<evidence type="ECO:0000313" key="1">
    <source>
        <dbReference type="EMBL" id="KAK1471600.1"/>
    </source>
</evidence>
<name>A0AAI9V605_9PEZI</name>
<keyword evidence="2" id="KW-1185">Reference proteome</keyword>